<accession>A0A323V149</accession>
<dbReference type="EMBL" id="QKOE01000001">
    <property type="protein sequence ID" value="PZA18515.1"/>
    <property type="molecule type" value="Genomic_DNA"/>
</dbReference>
<keyword evidence="10" id="KW-1185">Reference proteome</keyword>
<dbReference type="Gene3D" id="1.10.510.10">
    <property type="entry name" value="Transferase(Phosphotransferase) domain 1"/>
    <property type="match status" value="2"/>
</dbReference>
<evidence type="ECO:0000256" key="3">
    <source>
        <dbReference type="ARBA" id="ARBA00022679"/>
    </source>
</evidence>
<protein>
    <recommendedName>
        <fullName evidence="2">non-specific serine/threonine protein kinase</fullName>
        <ecNumber evidence="2">2.7.11.1</ecNumber>
    </recommendedName>
</protein>
<evidence type="ECO:0000256" key="7">
    <source>
        <dbReference type="ARBA" id="ARBA00047899"/>
    </source>
</evidence>
<sequence length="484" mass="53949">MTPAPGSSSAALLDAASLRTAGRQPPAVFRVQLADGRSLHMLRTLRVLPGRRIVGQALLDGKLVLAKLFVDKHSARNQTREWQGITRLATAGIPTPAPLFHAGLANGGHMLAIDYLTNAETLLEVWRRTASPLPGAPRDLALLQSAFALLGKLHHARLSHDDLHLGNFLQTPDALLLIDGDAVRQHATLEDKTAARDLGMLFAQLPRSWKPHFPDLLNAYATAAGRQPERAVLDRAMDSEARWRLRDYLDKCGRDCTLFRVRKRFRRFEAVWRAQSEDIDTVINTLDQAIDNGQLLKRGNTCTVASVDAGGLAVVIKRYNRKSLGHALSRLWRPSRGWHSWREGHRLRLFGIPTPAPLAIVEERWGPLRGRAWLINARCTGTDLLSLLDADLPPPPPIAAALQTLFSTLHREHISHGDLKATNLLWDGEQIQVIDLDAMKQHHSASSHTRAWARDRARLLRNWPTDSALHDWLDRALPAGVRHK</sequence>
<organism evidence="9 10">
    <name type="scientific">Parazoarcus communis SWub3 = DSM 12120</name>
    <dbReference type="NCBI Taxonomy" id="1121029"/>
    <lineage>
        <taxon>Bacteria</taxon>
        <taxon>Pseudomonadati</taxon>
        <taxon>Pseudomonadota</taxon>
        <taxon>Betaproteobacteria</taxon>
        <taxon>Rhodocyclales</taxon>
        <taxon>Zoogloeaceae</taxon>
        <taxon>Parazoarcus</taxon>
    </lineage>
</organism>
<dbReference type="InterPro" id="IPR011009">
    <property type="entry name" value="Kinase-like_dom_sf"/>
</dbReference>
<proteinExistence type="inferred from homology"/>
<keyword evidence="5" id="KW-0418">Kinase</keyword>
<keyword evidence="4" id="KW-0547">Nucleotide-binding</keyword>
<evidence type="ECO:0000256" key="1">
    <source>
        <dbReference type="ARBA" id="ARBA00010630"/>
    </source>
</evidence>
<comment type="caution">
    <text evidence="9">The sequence shown here is derived from an EMBL/GenBank/DDBJ whole genome shotgun (WGS) entry which is preliminary data.</text>
</comment>
<comment type="catalytic activity">
    <reaction evidence="7">
        <text>L-threonyl-[protein] + ATP = O-phospho-L-threonyl-[protein] + ADP + H(+)</text>
        <dbReference type="Rhea" id="RHEA:46608"/>
        <dbReference type="Rhea" id="RHEA-COMP:11060"/>
        <dbReference type="Rhea" id="RHEA-COMP:11605"/>
        <dbReference type="ChEBI" id="CHEBI:15378"/>
        <dbReference type="ChEBI" id="CHEBI:30013"/>
        <dbReference type="ChEBI" id="CHEBI:30616"/>
        <dbReference type="ChEBI" id="CHEBI:61977"/>
        <dbReference type="ChEBI" id="CHEBI:456216"/>
        <dbReference type="EC" id="2.7.11.1"/>
    </reaction>
</comment>
<dbReference type="PANTHER" id="PTHR12209:SF0">
    <property type="entry name" value="EKC_KEOPS COMPLEX SUBUNIT TP53RK"/>
    <property type="match status" value="1"/>
</dbReference>
<evidence type="ECO:0000256" key="5">
    <source>
        <dbReference type="ARBA" id="ARBA00022777"/>
    </source>
</evidence>
<evidence type="ECO:0000256" key="4">
    <source>
        <dbReference type="ARBA" id="ARBA00022741"/>
    </source>
</evidence>
<dbReference type="OrthoDB" id="8532943at2"/>
<keyword evidence="3" id="KW-0808">Transferase</keyword>
<evidence type="ECO:0000313" key="10">
    <source>
        <dbReference type="Proteomes" id="UP000248259"/>
    </source>
</evidence>
<comment type="catalytic activity">
    <reaction evidence="8">
        <text>L-seryl-[protein] + ATP = O-phospho-L-seryl-[protein] + ADP + H(+)</text>
        <dbReference type="Rhea" id="RHEA:17989"/>
        <dbReference type="Rhea" id="RHEA-COMP:9863"/>
        <dbReference type="Rhea" id="RHEA-COMP:11604"/>
        <dbReference type="ChEBI" id="CHEBI:15378"/>
        <dbReference type="ChEBI" id="CHEBI:29999"/>
        <dbReference type="ChEBI" id="CHEBI:30616"/>
        <dbReference type="ChEBI" id="CHEBI:83421"/>
        <dbReference type="ChEBI" id="CHEBI:456216"/>
        <dbReference type="EC" id="2.7.11.1"/>
    </reaction>
</comment>
<dbReference type="Proteomes" id="UP000248259">
    <property type="component" value="Unassembled WGS sequence"/>
</dbReference>
<comment type="similarity">
    <text evidence="1">Belongs to the protein kinase superfamily. BUD32 family.</text>
</comment>
<keyword evidence="6" id="KW-0067">ATP-binding</keyword>
<dbReference type="RefSeq" id="WP_110522814.1">
    <property type="nucleotide sequence ID" value="NZ_QKOE01000001.1"/>
</dbReference>
<dbReference type="EC" id="2.7.11.1" evidence="2"/>
<dbReference type="GO" id="GO:0005829">
    <property type="term" value="C:cytosol"/>
    <property type="evidence" value="ECO:0007669"/>
    <property type="project" value="TreeGrafter"/>
</dbReference>
<evidence type="ECO:0000313" key="9">
    <source>
        <dbReference type="EMBL" id="PZA18515.1"/>
    </source>
</evidence>
<evidence type="ECO:0000256" key="8">
    <source>
        <dbReference type="ARBA" id="ARBA00048679"/>
    </source>
</evidence>
<dbReference type="SUPFAM" id="SSF56112">
    <property type="entry name" value="Protein kinase-like (PK-like)"/>
    <property type="match status" value="2"/>
</dbReference>
<reference evidence="9 10" key="1">
    <citation type="submission" date="2018-06" db="EMBL/GenBank/DDBJ databases">
        <title>Azoarcus communis strain SWub3 genome.</title>
        <authorList>
            <person name="Zorraquino Salvo V."/>
            <person name="Toubiana D."/>
            <person name="Blumwald E."/>
        </authorList>
    </citation>
    <scope>NUCLEOTIDE SEQUENCE [LARGE SCALE GENOMIC DNA]</scope>
    <source>
        <strain evidence="9 10">SWub3</strain>
    </source>
</reference>
<dbReference type="AlphaFoldDB" id="A0A323V149"/>
<dbReference type="GO" id="GO:0004674">
    <property type="term" value="F:protein serine/threonine kinase activity"/>
    <property type="evidence" value="ECO:0007669"/>
    <property type="project" value="UniProtKB-EC"/>
</dbReference>
<dbReference type="GO" id="GO:0005524">
    <property type="term" value="F:ATP binding"/>
    <property type="evidence" value="ECO:0007669"/>
    <property type="project" value="UniProtKB-KW"/>
</dbReference>
<name>A0A323V149_9RHOO</name>
<evidence type="ECO:0000256" key="6">
    <source>
        <dbReference type="ARBA" id="ARBA00022840"/>
    </source>
</evidence>
<dbReference type="Pfam" id="PF06293">
    <property type="entry name" value="Kdo"/>
    <property type="match status" value="2"/>
</dbReference>
<dbReference type="PANTHER" id="PTHR12209">
    <property type="entry name" value="NON-SPECIFIC SERINE/THREONINE PROTEIN KINASE"/>
    <property type="match status" value="1"/>
</dbReference>
<gene>
    <name evidence="9" type="ORF">DNK49_03035</name>
</gene>
<evidence type="ECO:0000256" key="2">
    <source>
        <dbReference type="ARBA" id="ARBA00012513"/>
    </source>
</evidence>